<feature type="transmembrane region" description="Helical" evidence="7">
    <location>
        <begin position="58"/>
        <end position="75"/>
    </location>
</feature>
<dbReference type="SUPFAM" id="SSF161098">
    <property type="entry name" value="MetI-like"/>
    <property type="match status" value="1"/>
</dbReference>
<dbReference type="Gene3D" id="1.10.3720.10">
    <property type="entry name" value="MetI-like"/>
    <property type="match status" value="1"/>
</dbReference>
<reference evidence="9 10" key="1">
    <citation type="submission" date="2020-08" db="EMBL/GenBank/DDBJ databases">
        <title>Sequencing the genomes of 1000 actinobacteria strains.</title>
        <authorList>
            <person name="Klenk H.-P."/>
        </authorList>
    </citation>
    <scope>NUCLEOTIDE SEQUENCE [LARGE SCALE GENOMIC DNA]</scope>
    <source>
        <strain evidence="9 10">DSM 102030</strain>
    </source>
</reference>
<feature type="transmembrane region" description="Helical" evidence="7">
    <location>
        <begin position="261"/>
        <end position="287"/>
    </location>
</feature>
<evidence type="ECO:0000259" key="8">
    <source>
        <dbReference type="PROSITE" id="PS50928"/>
    </source>
</evidence>
<dbReference type="GO" id="GO:0031460">
    <property type="term" value="P:glycine betaine transport"/>
    <property type="evidence" value="ECO:0007669"/>
    <property type="project" value="TreeGrafter"/>
</dbReference>
<dbReference type="PANTHER" id="PTHR47737:SF1">
    <property type="entry name" value="GLYCINE BETAINE_PROLINE BETAINE TRANSPORT SYSTEM PERMEASE PROTEIN PROW"/>
    <property type="match status" value="1"/>
</dbReference>
<evidence type="ECO:0000313" key="10">
    <source>
        <dbReference type="Proteomes" id="UP000523007"/>
    </source>
</evidence>
<evidence type="ECO:0000256" key="5">
    <source>
        <dbReference type="ARBA" id="ARBA00022989"/>
    </source>
</evidence>
<evidence type="ECO:0000313" key="9">
    <source>
        <dbReference type="EMBL" id="MBB4933436.1"/>
    </source>
</evidence>
<keyword evidence="4 7" id="KW-0812">Transmembrane</keyword>
<feature type="transmembrane region" description="Helical" evidence="7">
    <location>
        <begin position="176"/>
        <end position="206"/>
    </location>
</feature>
<dbReference type="RefSeq" id="WP_184581044.1">
    <property type="nucleotide sequence ID" value="NZ_JACHJT010000001.1"/>
</dbReference>
<dbReference type="PANTHER" id="PTHR47737">
    <property type="entry name" value="GLYCINE BETAINE/PROLINE BETAINE TRANSPORT SYSTEM PERMEASE PROTEIN PROW"/>
    <property type="match status" value="1"/>
</dbReference>
<feature type="transmembrane region" description="Helical" evidence="7">
    <location>
        <begin position="372"/>
        <end position="389"/>
    </location>
</feature>
<dbReference type="AlphaFoldDB" id="A0A7W7W448"/>
<dbReference type="GO" id="GO:0015871">
    <property type="term" value="P:choline transport"/>
    <property type="evidence" value="ECO:0007669"/>
    <property type="project" value="TreeGrafter"/>
</dbReference>
<keyword evidence="2 7" id="KW-0813">Transport</keyword>
<evidence type="ECO:0000256" key="7">
    <source>
        <dbReference type="RuleBase" id="RU363032"/>
    </source>
</evidence>
<feature type="transmembrane region" description="Helical" evidence="7">
    <location>
        <begin position="127"/>
        <end position="146"/>
    </location>
</feature>
<evidence type="ECO:0000256" key="2">
    <source>
        <dbReference type="ARBA" id="ARBA00022448"/>
    </source>
</evidence>
<comment type="subcellular location">
    <subcellularLocation>
        <location evidence="7">Cell membrane</location>
        <topology evidence="7">Multi-pass membrane protein</topology>
    </subcellularLocation>
    <subcellularLocation>
        <location evidence="1">Membrane</location>
        <topology evidence="1">Multi-pass membrane protein</topology>
    </subcellularLocation>
</comment>
<evidence type="ECO:0000256" key="6">
    <source>
        <dbReference type="ARBA" id="ARBA00023136"/>
    </source>
</evidence>
<dbReference type="GO" id="GO:0043190">
    <property type="term" value="C:ATP-binding cassette (ABC) transporter complex"/>
    <property type="evidence" value="ECO:0007669"/>
    <property type="project" value="TreeGrafter"/>
</dbReference>
<dbReference type="InterPro" id="IPR000515">
    <property type="entry name" value="MetI-like"/>
</dbReference>
<keyword evidence="5 7" id="KW-1133">Transmembrane helix</keyword>
<evidence type="ECO:0000256" key="3">
    <source>
        <dbReference type="ARBA" id="ARBA00022475"/>
    </source>
</evidence>
<keyword evidence="10" id="KW-1185">Reference proteome</keyword>
<comment type="caution">
    <text evidence="9">The sequence shown here is derived from an EMBL/GenBank/DDBJ whole genome shotgun (WGS) entry which is preliminary data.</text>
</comment>
<feature type="domain" description="ABC transmembrane type-1" evidence="8">
    <location>
        <begin position="214"/>
        <end position="393"/>
    </location>
</feature>
<organism evidence="9 10">
    <name type="scientific">Lipingzhangella halophila</name>
    <dbReference type="NCBI Taxonomy" id="1783352"/>
    <lineage>
        <taxon>Bacteria</taxon>
        <taxon>Bacillati</taxon>
        <taxon>Actinomycetota</taxon>
        <taxon>Actinomycetes</taxon>
        <taxon>Streptosporangiales</taxon>
        <taxon>Nocardiopsidaceae</taxon>
        <taxon>Lipingzhangella</taxon>
    </lineage>
</organism>
<comment type="similarity">
    <text evidence="7">Belongs to the binding-protein-dependent transport system permease family.</text>
</comment>
<name>A0A7W7W448_9ACTN</name>
<keyword evidence="6 7" id="KW-0472">Membrane</keyword>
<keyword evidence="3" id="KW-1003">Cell membrane</keyword>
<proteinExistence type="inferred from homology"/>
<dbReference type="CDD" id="cd06261">
    <property type="entry name" value="TM_PBP2"/>
    <property type="match status" value="1"/>
</dbReference>
<evidence type="ECO:0000256" key="4">
    <source>
        <dbReference type="ARBA" id="ARBA00022692"/>
    </source>
</evidence>
<feature type="transmembrane region" description="Helical" evidence="7">
    <location>
        <begin position="340"/>
        <end position="360"/>
    </location>
</feature>
<dbReference type="Proteomes" id="UP000523007">
    <property type="component" value="Unassembled WGS sequence"/>
</dbReference>
<dbReference type="EMBL" id="JACHJT010000001">
    <property type="protein sequence ID" value="MBB4933436.1"/>
    <property type="molecule type" value="Genomic_DNA"/>
</dbReference>
<sequence>MSAYGTGYAVAVPNLPVGEAFERAIDWLRSNFSAVFDVIGEAIGTSVGALSDFLSAPSAAQLTLLACVVIAIGLARRGQGRIVAGLVAAYLVLYLLEAFTGAVSSIIGSLPGALFYWAMDLFGADYVHPPLVLALLLLVFLVATAAWRQWAPAGAVTLALLLVLAGEHILGVQFELFAVLIFAALATFIAGWRLAVFTVLGFLLIISMDRWTEAMSTLALVLVATIVAVAVAIPIGVVAAYSNRVSATLKPVLDFMQTMPAFVYLIPAIAFFGVGQVPGVIATVVFAMPPGVRLTELGIRQVDKELVEAGEAFGAPNLQILRGIQLPLALSTIMAGINQVIMLSLSMVVIAGMVGAGGLGNTVYSGIARADVVLGFEGGIAVVILAIFLDRLTAAVTRFSPAARAKRMTVG</sequence>
<dbReference type="GO" id="GO:0015226">
    <property type="term" value="F:carnitine transmembrane transporter activity"/>
    <property type="evidence" value="ECO:0007669"/>
    <property type="project" value="TreeGrafter"/>
</dbReference>
<dbReference type="GO" id="GO:0005275">
    <property type="term" value="F:amine transmembrane transporter activity"/>
    <property type="evidence" value="ECO:0007669"/>
    <property type="project" value="TreeGrafter"/>
</dbReference>
<evidence type="ECO:0000256" key="1">
    <source>
        <dbReference type="ARBA" id="ARBA00004141"/>
    </source>
</evidence>
<gene>
    <name evidence="9" type="ORF">F4561_004256</name>
</gene>
<feature type="transmembrane region" description="Helical" evidence="7">
    <location>
        <begin position="82"/>
        <end position="107"/>
    </location>
</feature>
<feature type="transmembrane region" description="Helical" evidence="7">
    <location>
        <begin position="218"/>
        <end position="241"/>
    </location>
</feature>
<dbReference type="PROSITE" id="PS50928">
    <property type="entry name" value="ABC_TM1"/>
    <property type="match status" value="1"/>
</dbReference>
<accession>A0A7W7W448</accession>
<dbReference type="Pfam" id="PF00528">
    <property type="entry name" value="BPD_transp_1"/>
    <property type="match status" value="1"/>
</dbReference>
<protein>
    <submittedName>
        <fullName evidence="9">Glycine betaine/proline transport system permease protein</fullName>
    </submittedName>
</protein>
<feature type="transmembrane region" description="Helical" evidence="7">
    <location>
        <begin position="153"/>
        <end position="170"/>
    </location>
</feature>
<dbReference type="FunFam" id="1.10.3720.10:FF:000001">
    <property type="entry name" value="Glycine betaine ABC transporter, permease"/>
    <property type="match status" value="1"/>
</dbReference>
<dbReference type="InterPro" id="IPR035906">
    <property type="entry name" value="MetI-like_sf"/>
</dbReference>